<evidence type="ECO:0000313" key="2">
    <source>
        <dbReference type="EMBL" id="VVB11064.1"/>
    </source>
</evidence>
<feature type="region of interest" description="Disordered" evidence="1">
    <location>
        <begin position="1"/>
        <end position="66"/>
    </location>
</feature>
<name>A0A565CBQ5_9BRAS</name>
<accession>A0A565CBQ5</accession>
<proteinExistence type="predicted"/>
<dbReference type="EMBL" id="CABITT030000007">
    <property type="protein sequence ID" value="VVB11064.1"/>
    <property type="molecule type" value="Genomic_DNA"/>
</dbReference>
<evidence type="ECO:0000256" key="1">
    <source>
        <dbReference type="SAM" id="MobiDB-lite"/>
    </source>
</evidence>
<dbReference type="Proteomes" id="UP000489600">
    <property type="component" value="Unassembled WGS sequence"/>
</dbReference>
<comment type="caution">
    <text evidence="2">The sequence shown here is derived from an EMBL/GenBank/DDBJ whole genome shotgun (WGS) entry which is preliminary data.</text>
</comment>
<organism evidence="2 3">
    <name type="scientific">Arabis nemorensis</name>
    <dbReference type="NCBI Taxonomy" id="586526"/>
    <lineage>
        <taxon>Eukaryota</taxon>
        <taxon>Viridiplantae</taxon>
        <taxon>Streptophyta</taxon>
        <taxon>Embryophyta</taxon>
        <taxon>Tracheophyta</taxon>
        <taxon>Spermatophyta</taxon>
        <taxon>Magnoliopsida</taxon>
        <taxon>eudicotyledons</taxon>
        <taxon>Gunneridae</taxon>
        <taxon>Pentapetalae</taxon>
        <taxon>rosids</taxon>
        <taxon>malvids</taxon>
        <taxon>Brassicales</taxon>
        <taxon>Brassicaceae</taxon>
        <taxon>Arabideae</taxon>
        <taxon>Arabis</taxon>
    </lineage>
</organism>
<evidence type="ECO:0000313" key="3">
    <source>
        <dbReference type="Proteomes" id="UP000489600"/>
    </source>
</evidence>
<sequence>MASIAGIKPMAKRNQTSPKPPPPHTSQTRLKSKSIATKIPPPPPLAFVVGSPELQTPLPASPQVSN</sequence>
<gene>
    <name evidence="2" type="ORF">ANE_LOCUS21508</name>
</gene>
<keyword evidence="3" id="KW-1185">Reference proteome</keyword>
<dbReference type="AlphaFoldDB" id="A0A565CBQ5"/>
<reference evidence="2" key="1">
    <citation type="submission" date="2019-07" db="EMBL/GenBank/DDBJ databases">
        <authorList>
            <person name="Dittberner H."/>
        </authorList>
    </citation>
    <scope>NUCLEOTIDE SEQUENCE [LARGE SCALE GENOMIC DNA]</scope>
</reference>
<protein>
    <submittedName>
        <fullName evidence="2">Uncharacterized protein</fullName>
    </submittedName>
</protein>